<dbReference type="PROSITE" id="PS50902">
    <property type="entry name" value="FLAVODOXIN_LIKE"/>
    <property type="match status" value="1"/>
</dbReference>
<reference evidence="7 8" key="1">
    <citation type="submission" date="2017-11" db="EMBL/GenBank/DDBJ databases">
        <title>Isolation and Characterization of Family Methanocellaceae Species from Potential Methane Hydrate Area Offshore Southwestern Taiwan.</title>
        <authorList>
            <person name="Zhang W.-L."/>
            <person name="Chen W.-C."/>
            <person name="Lai M.-C."/>
            <person name="Chen S.-C."/>
        </authorList>
    </citation>
    <scope>NUCLEOTIDE SEQUENCE [LARGE SCALE GENOMIC DNA]</scope>
    <source>
        <strain evidence="7 8">CWC-04</strain>
    </source>
</reference>
<accession>A0AAP2RC04</accession>
<dbReference type="InterPro" id="IPR026816">
    <property type="entry name" value="Flavodoxin_dom"/>
</dbReference>
<dbReference type="Pfam" id="PF12838">
    <property type="entry name" value="Fer4_7"/>
    <property type="match status" value="1"/>
</dbReference>
<evidence type="ECO:0000256" key="1">
    <source>
        <dbReference type="ARBA" id="ARBA00022485"/>
    </source>
</evidence>
<dbReference type="Gene3D" id="3.30.70.20">
    <property type="match status" value="1"/>
</dbReference>
<keyword evidence="8" id="KW-1185">Reference proteome</keyword>
<protein>
    <recommendedName>
        <fullName evidence="9">4Fe-4S dicluster domain-containing protein</fullName>
    </recommendedName>
</protein>
<name>A0AAP2RC04_9EURY</name>
<dbReference type="GO" id="GO:0046872">
    <property type="term" value="F:metal ion binding"/>
    <property type="evidence" value="ECO:0007669"/>
    <property type="project" value="UniProtKB-KW"/>
</dbReference>
<dbReference type="Proteomes" id="UP001320159">
    <property type="component" value="Unassembled WGS sequence"/>
</dbReference>
<evidence type="ECO:0008006" key="9">
    <source>
        <dbReference type="Google" id="ProtNLM"/>
    </source>
</evidence>
<dbReference type="Gene3D" id="3.40.50.360">
    <property type="match status" value="1"/>
</dbReference>
<dbReference type="InterPro" id="IPR047964">
    <property type="entry name" value="EFR1-like"/>
</dbReference>
<evidence type="ECO:0000256" key="4">
    <source>
        <dbReference type="ARBA" id="ARBA00023014"/>
    </source>
</evidence>
<keyword evidence="3" id="KW-0408">Iron</keyword>
<dbReference type="GO" id="GO:0016491">
    <property type="term" value="F:oxidoreductase activity"/>
    <property type="evidence" value="ECO:0007669"/>
    <property type="project" value="UniProtKB-ARBA"/>
</dbReference>
<dbReference type="InterPro" id="IPR017896">
    <property type="entry name" value="4Fe4S_Fe-S-bd"/>
</dbReference>
<gene>
    <name evidence="7" type="ORF">CUJ83_04000</name>
</gene>
<dbReference type="PANTHER" id="PTHR24960">
    <property type="entry name" value="PHOTOSYSTEM I IRON-SULFUR CENTER-RELATED"/>
    <property type="match status" value="1"/>
</dbReference>
<dbReference type="GO" id="GO:0051539">
    <property type="term" value="F:4 iron, 4 sulfur cluster binding"/>
    <property type="evidence" value="ECO:0007669"/>
    <property type="project" value="UniProtKB-KW"/>
</dbReference>
<evidence type="ECO:0000313" key="7">
    <source>
        <dbReference type="EMBL" id="MCD1294156.1"/>
    </source>
</evidence>
<sequence>MSKMIPIIYFSSSNNTKYTAEIISRGLASYSLEPLMVRVEEAGEYAGILSGCDVIGIGSPIYAGNFTEPVKKFVSSFDLSDKRVFLFSTASEAFFGSMDVMKKTVGERGGTIIGSLETKFFGAMDGVFLIDLFSGRFPLKKDDIKRIYSFGQDVGSVICSGEGCANYEDHILGATASTIVKNIFEPPAMGLLKRLLFRTSPDKCIKCKKCQKTCPGEAINVDDTGPHIDNGKCILCFRCFKSCPTKALYLSAGKDREFYRGPWQLKGYIDPDDVRGLFDR</sequence>
<dbReference type="SUPFAM" id="SSF52218">
    <property type="entry name" value="Flavoproteins"/>
    <property type="match status" value="1"/>
</dbReference>
<evidence type="ECO:0000256" key="3">
    <source>
        <dbReference type="ARBA" id="ARBA00023004"/>
    </source>
</evidence>
<evidence type="ECO:0000313" key="8">
    <source>
        <dbReference type="Proteomes" id="UP001320159"/>
    </source>
</evidence>
<evidence type="ECO:0000256" key="2">
    <source>
        <dbReference type="ARBA" id="ARBA00022723"/>
    </source>
</evidence>
<dbReference type="RefSeq" id="WP_230740855.1">
    <property type="nucleotide sequence ID" value="NZ_PGCK01000002.1"/>
</dbReference>
<dbReference type="InterPro" id="IPR050157">
    <property type="entry name" value="PSI_iron-sulfur_center"/>
</dbReference>
<keyword evidence="1" id="KW-0004">4Fe-4S</keyword>
<organism evidence="7 8">
    <name type="scientific">Methanooceanicella nereidis</name>
    <dbReference type="NCBI Taxonomy" id="2052831"/>
    <lineage>
        <taxon>Archaea</taxon>
        <taxon>Methanobacteriati</taxon>
        <taxon>Methanobacteriota</taxon>
        <taxon>Stenosarchaea group</taxon>
        <taxon>Methanomicrobia</taxon>
        <taxon>Methanocellales</taxon>
        <taxon>Methanocellaceae</taxon>
        <taxon>Methanooceanicella</taxon>
    </lineage>
</organism>
<keyword evidence="4" id="KW-0411">Iron-sulfur</keyword>
<keyword evidence="2" id="KW-0479">Metal-binding</keyword>
<dbReference type="NCBIfam" id="NF038196">
    <property type="entry name" value="ferrodoxin_EFR1"/>
    <property type="match status" value="1"/>
</dbReference>
<dbReference type="PROSITE" id="PS00198">
    <property type="entry name" value="4FE4S_FER_1"/>
    <property type="match status" value="2"/>
</dbReference>
<dbReference type="InterPro" id="IPR029039">
    <property type="entry name" value="Flavoprotein-like_sf"/>
</dbReference>
<dbReference type="EMBL" id="PGCK01000002">
    <property type="protein sequence ID" value="MCD1294156.1"/>
    <property type="molecule type" value="Genomic_DNA"/>
</dbReference>
<dbReference type="PROSITE" id="PS51379">
    <property type="entry name" value="4FE4S_FER_2"/>
    <property type="match status" value="2"/>
</dbReference>
<feature type="domain" description="4Fe-4S ferredoxin-type" evidence="6">
    <location>
        <begin position="195"/>
        <end position="224"/>
    </location>
</feature>
<dbReference type="Pfam" id="PF12724">
    <property type="entry name" value="Flavodoxin_5"/>
    <property type="match status" value="1"/>
</dbReference>
<evidence type="ECO:0000259" key="5">
    <source>
        <dbReference type="PROSITE" id="PS50902"/>
    </source>
</evidence>
<evidence type="ECO:0000259" key="6">
    <source>
        <dbReference type="PROSITE" id="PS51379"/>
    </source>
</evidence>
<dbReference type="GO" id="GO:0010181">
    <property type="term" value="F:FMN binding"/>
    <property type="evidence" value="ECO:0007669"/>
    <property type="project" value="InterPro"/>
</dbReference>
<dbReference type="InterPro" id="IPR008254">
    <property type="entry name" value="Flavodoxin/NO_synth"/>
</dbReference>
<dbReference type="SUPFAM" id="SSF54862">
    <property type="entry name" value="4Fe-4S ferredoxins"/>
    <property type="match status" value="1"/>
</dbReference>
<feature type="domain" description="4Fe-4S ferredoxin-type" evidence="6">
    <location>
        <begin position="226"/>
        <end position="253"/>
    </location>
</feature>
<dbReference type="PANTHER" id="PTHR24960:SF79">
    <property type="entry name" value="PHOTOSYSTEM I IRON-SULFUR CENTER"/>
    <property type="match status" value="1"/>
</dbReference>
<dbReference type="AlphaFoldDB" id="A0AAP2RC04"/>
<feature type="domain" description="Flavodoxin-like" evidence="5">
    <location>
        <begin position="5"/>
        <end position="155"/>
    </location>
</feature>
<comment type="caution">
    <text evidence="7">The sequence shown here is derived from an EMBL/GenBank/DDBJ whole genome shotgun (WGS) entry which is preliminary data.</text>
</comment>
<proteinExistence type="predicted"/>
<dbReference type="InterPro" id="IPR017900">
    <property type="entry name" value="4Fe4S_Fe_S_CS"/>
</dbReference>